<organism evidence="6 7">
    <name type="scientific">Ferruginivarius sediminum</name>
    <dbReference type="NCBI Taxonomy" id="2661937"/>
    <lineage>
        <taxon>Bacteria</taxon>
        <taxon>Pseudomonadati</taxon>
        <taxon>Pseudomonadota</taxon>
        <taxon>Alphaproteobacteria</taxon>
        <taxon>Rhodospirillales</taxon>
        <taxon>Rhodospirillaceae</taxon>
        <taxon>Ferruginivarius</taxon>
    </lineage>
</organism>
<dbReference type="PANTHER" id="PTHR43847:SF1">
    <property type="entry name" value="BLL3993 PROTEIN"/>
    <property type="match status" value="1"/>
</dbReference>
<dbReference type="GO" id="GO:0004671">
    <property type="term" value="F:protein C-terminal S-isoprenylcysteine carboxyl O-methyltransferase activity"/>
    <property type="evidence" value="ECO:0007669"/>
    <property type="project" value="InterPro"/>
</dbReference>
<gene>
    <name evidence="6" type="ORF">DRB17_09205</name>
</gene>
<evidence type="ECO:0000256" key="2">
    <source>
        <dbReference type="ARBA" id="ARBA00022692"/>
    </source>
</evidence>
<sequence>MGLPQFVVLLVAAQRLAEVIYARRNERRLRAVGGIERGAGHYPLLVLLHAAWLGSIFMIVPPNAEVSLLLLCFYVVLQAGRLWTIVSLGHYWTTRVMEVPGAPRVRQGPYRYLRHPNYLIVVLEIAVLPAAFGAWGIAGAFSVANAAVLLWRLRVEEQALASREG</sequence>
<dbReference type="InterPro" id="IPR052527">
    <property type="entry name" value="Metal_cation-efflux_comp"/>
</dbReference>
<protein>
    <recommendedName>
        <fullName evidence="8">Isoprenylcysteine carboxyl methyltransferase</fullName>
    </recommendedName>
</protein>
<dbReference type="PANTHER" id="PTHR43847">
    <property type="entry name" value="BLL3993 PROTEIN"/>
    <property type="match status" value="1"/>
</dbReference>
<dbReference type="AlphaFoldDB" id="A0A369TC78"/>
<dbReference type="InterPro" id="IPR007269">
    <property type="entry name" value="ICMT_MeTrfase"/>
</dbReference>
<name>A0A369TC78_9PROT</name>
<accession>A0A369TC78</accession>
<feature type="transmembrane region" description="Helical" evidence="5">
    <location>
        <begin position="41"/>
        <end position="61"/>
    </location>
</feature>
<dbReference type="GO" id="GO:0016020">
    <property type="term" value="C:membrane"/>
    <property type="evidence" value="ECO:0007669"/>
    <property type="project" value="UniProtKB-SubCell"/>
</dbReference>
<comment type="caution">
    <text evidence="6">The sequence shown here is derived from an EMBL/GenBank/DDBJ whole genome shotgun (WGS) entry which is preliminary data.</text>
</comment>
<dbReference type="Gene3D" id="1.20.120.1630">
    <property type="match status" value="1"/>
</dbReference>
<feature type="transmembrane region" description="Helical" evidence="5">
    <location>
        <begin position="118"/>
        <end position="151"/>
    </location>
</feature>
<feature type="transmembrane region" description="Helical" evidence="5">
    <location>
        <begin position="68"/>
        <end position="92"/>
    </location>
</feature>
<dbReference type="EMBL" id="QPMH01000007">
    <property type="protein sequence ID" value="RDD62015.1"/>
    <property type="molecule type" value="Genomic_DNA"/>
</dbReference>
<dbReference type="RefSeq" id="WP_114581913.1">
    <property type="nucleotide sequence ID" value="NZ_QPMH01000007.1"/>
</dbReference>
<dbReference type="Pfam" id="PF04140">
    <property type="entry name" value="ICMT"/>
    <property type="match status" value="1"/>
</dbReference>
<reference evidence="6 7" key="1">
    <citation type="submission" date="2018-07" db="EMBL/GenBank/DDBJ databases">
        <title>Venubactetium sediminum gen. nov., sp. nov., isolated from a marine solar saltern.</title>
        <authorList>
            <person name="Wang S."/>
        </authorList>
    </citation>
    <scope>NUCLEOTIDE SEQUENCE [LARGE SCALE GENOMIC DNA]</scope>
    <source>
        <strain evidence="6 7">WD2A32</strain>
    </source>
</reference>
<comment type="subcellular location">
    <subcellularLocation>
        <location evidence="1">Membrane</location>
        <topology evidence="1">Multi-pass membrane protein</topology>
    </subcellularLocation>
</comment>
<evidence type="ECO:0008006" key="8">
    <source>
        <dbReference type="Google" id="ProtNLM"/>
    </source>
</evidence>
<evidence type="ECO:0000256" key="3">
    <source>
        <dbReference type="ARBA" id="ARBA00022989"/>
    </source>
</evidence>
<keyword evidence="3 5" id="KW-1133">Transmembrane helix</keyword>
<keyword evidence="2 5" id="KW-0812">Transmembrane</keyword>
<evidence type="ECO:0000313" key="7">
    <source>
        <dbReference type="Proteomes" id="UP000253941"/>
    </source>
</evidence>
<evidence type="ECO:0000313" key="6">
    <source>
        <dbReference type="EMBL" id="RDD62015.1"/>
    </source>
</evidence>
<keyword evidence="7" id="KW-1185">Reference proteome</keyword>
<keyword evidence="4 5" id="KW-0472">Membrane</keyword>
<proteinExistence type="predicted"/>
<evidence type="ECO:0000256" key="1">
    <source>
        <dbReference type="ARBA" id="ARBA00004141"/>
    </source>
</evidence>
<dbReference type="Proteomes" id="UP000253941">
    <property type="component" value="Unassembled WGS sequence"/>
</dbReference>
<evidence type="ECO:0000256" key="4">
    <source>
        <dbReference type="ARBA" id="ARBA00023136"/>
    </source>
</evidence>
<evidence type="ECO:0000256" key="5">
    <source>
        <dbReference type="SAM" id="Phobius"/>
    </source>
</evidence>